<comment type="caution">
    <text evidence="1">The sequence shown here is derived from an EMBL/GenBank/DDBJ whole genome shotgun (WGS) entry which is preliminary data.</text>
</comment>
<sequence>MSSPHTFVPGFRLRRTEENSDEIDELAERLGGRAGLDVLLADLNRKARRSAWALGRAVDRAFRWERSDTLTKRWWPQGITTSADAFGADGDQRRLAVVTWYSKKVDGINKGSRLTFVDLDTLRYRHVLLVVPVRDKDGRMSLKPLKVHAGGIVWAGPYLHIAATGKGFMTCRVDDILRIPDDHGIRDRGLLTYPGADSDEKVSTFGYRYVLPVRFSYRADTDEGLGRLRYSFMSIDRSGPSPQLVVGEYGRGTSSTRLARFAMDPESMHLVIGGDGHSGPAMLADPGIMGMQGIAVVEDTFHITTSNGPFLPGSVYVGHVAPGAAARFRRFRWATPIGCEDLSYWPSGTDGGAFWSVTEHPLRRWVFTMKRSWFAERA</sequence>
<dbReference type="RefSeq" id="WP_179503352.1">
    <property type="nucleotide sequence ID" value="NZ_JACCAA010000001.1"/>
</dbReference>
<dbReference type="EMBL" id="JACCAA010000001">
    <property type="protein sequence ID" value="NYG60418.1"/>
    <property type="molecule type" value="Genomic_DNA"/>
</dbReference>
<protein>
    <submittedName>
        <fullName evidence="1">Uncharacterized protein</fullName>
    </submittedName>
</protein>
<evidence type="ECO:0000313" key="1">
    <source>
        <dbReference type="EMBL" id="NYG60418.1"/>
    </source>
</evidence>
<dbReference type="AlphaFoldDB" id="A0A7Y9UQ89"/>
<reference evidence="1 2" key="1">
    <citation type="submission" date="2020-07" db="EMBL/GenBank/DDBJ databases">
        <title>Sequencing the genomes of 1000 actinobacteria strains.</title>
        <authorList>
            <person name="Klenk H.-P."/>
        </authorList>
    </citation>
    <scope>NUCLEOTIDE SEQUENCE [LARGE SCALE GENOMIC DNA]</scope>
    <source>
        <strain evidence="1 2">DSM 23819</strain>
    </source>
</reference>
<accession>A0A7Y9UQ89</accession>
<proteinExistence type="predicted"/>
<evidence type="ECO:0000313" key="2">
    <source>
        <dbReference type="Proteomes" id="UP000540656"/>
    </source>
</evidence>
<name>A0A7Y9UQ89_9ACTN</name>
<keyword evidence="2" id="KW-1185">Reference proteome</keyword>
<gene>
    <name evidence="1" type="ORF">BJ980_003341</name>
</gene>
<organism evidence="1 2">
    <name type="scientific">Nocardioides daedukensis</name>
    <dbReference type="NCBI Taxonomy" id="634462"/>
    <lineage>
        <taxon>Bacteria</taxon>
        <taxon>Bacillati</taxon>
        <taxon>Actinomycetota</taxon>
        <taxon>Actinomycetes</taxon>
        <taxon>Propionibacteriales</taxon>
        <taxon>Nocardioidaceae</taxon>
        <taxon>Nocardioides</taxon>
    </lineage>
</organism>
<dbReference type="Proteomes" id="UP000540656">
    <property type="component" value="Unassembled WGS sequence"/>
</dbReference>